<sequence length="296" mass="34005">MMRLSVLIPVKNYTLVPFASELVDQLGQSLDKADFELLIAEDGSDSEHVELNSEVNQLEGSKQLVIAEDIGRASVRNYLANEANGDWLIFLDADSDIDSDFIANYLREIEKNEAEVIVGGTKYRDEMPAEGKLRWYYGKAREERSGSDRNKYPYSGFAANNFAILKSAFDKVRFDESLTEYGHEDTLFGKELQRKKVKIQHIENAVYHIGLETNSDFLDKSKVAVESLFNLWQNGKLKTRDSLLLQTYIKMKPFIPVLRFFKKGFERNLISATKPKIGYFDLLKLIWLYRADKARS</sequence>
<dbReference type="InterPro" id="IPR050834">
    <property type="entry name" value="Glycosyltransf_2"/>
</dbReference>
<dbReference type="PANTHER" id="PTHR43685">
    <property type="entry name" value="GLYCOSYLTRANSFERASE"/>
    <property type="match status" value="1"/>
</dbReference>
<keyword evidence="2" id="KW-0808">Transferase</keyword>
<feature type="domain" description="Glycosyltransferase 2-like" evidence="1">
    <location>
        <begin position="5"/>
        <end position="166"/>
    </location>
</feature>
<dbReference type="AlphaFoldDB" id="A0A6N6M4Q0"/>
<dbReference type="Proteomes" id="UP000435357">
    <property type="component" value="Unassembled WGS sequence"/>
</dbReference>
<dbReference type="InterPro" id="IPR001173">
    <property type="entry name" value="Glyco_trans_2-like"/>
</dbReference>
<evidence type="ECO:0000313" key="2">
    <source>
        <dbReference type="EMBL" id="KAB1062678.1"/>
    </source>
</evidence>
<dbReference type="Gene3D" id="3.90.550.10">
    <property type="entry name" value="Spore Coat Polysaccharide Biosynthesis Protein SpsA, Chain A"/>
    <property type="match status" value="1"/>
</dbReference>
<dbReference type="OrthoDB" id="761861at2"/>
<reference evidence="2 3" key="1">
    <citation type="submission" date="2019-09" db="EMBL/GenBank/DDBJ databases">
        <title>Genomes of Cryomorphaceae.</title>
        <authorList>
            <person name="Bowman J.P."/>
        </authorList>
    </citation>
    <scope>NUCLEOTIDE SEQUENCE [LARGE SCALE GENOMIC DNA]</scope>
    <source>
        <strain evidence="2 3">KCTC 52047</strain>
    </source>
</reference>
<dbReference type="SUPFAM" id="SSF53448">
    <property type="entry name" value="Nucleotide-diphospho-sugar transferases"/>
    <property type="match status" value="1"/>
</dbReference>
<comment type="caution">
    <text evidence="2">The sequence shown here is derived from an EMBL/GenBank/DDBJ whole genome shotgun (WGS) entry which is preliminary data.</text>
</comment>
<gene>
    <name evidence="2" type="ORF">F3059_12080</name>
</gene>
<evidence type="ECO:0000259" key="1">
    <source>
        <dbReference type="Pfam" id="PF00535"/>
    </source>
</evidence>
<accession>A0A6N6M4Q0</accession>
<protein>
    <submittedName>
        <fullName evidence="2">Glycosyltransferase</fullName>
    </submittedName>
</protein>
<name>A0A6N6M4Q0_9FLAO</name>
<keyword evidence="3" id="KW-1185">Reference proteome</keyword>
<dbReference type="Pfam" id="PF00535">
    <property type="entry name" value="Glycos_transf_2"/>
    <property type="match status" value="1"/>
</dbReference>
<proteinExistence type="predicted"/>
<dbReference type="PANTHER" id="PTHR43685:SF2">
    <property type="entry name" value="GLYCOSYLTRANSFERASE 2-LIKE DOMAIN-CONTAINING PROTEIN"/>
    <property type="match status" value="1"/>
</dbReference>
<evidence type="ECO:0000313" key="3">
    <source>
        <dbReference type="Proteomes" id="UP000435357"/>
    </source>
</evidence>
<dbReference type="RefSeq" id="WP_151169625.1">
    <property type="nucleotide sequence ID" value="NZ_WACR01000011.1"/>
</dbReference>
<dbReference type="EMBL" id="WACR01000011">
    <property type="protein sequence ID" value="KAB1062678.1"/>
    <property type="molecule type" value="Genomic_DNA"/>
</dbReference>
<organism evidence="2 3">
    <name type="scientific">Salibacter halophilus</name>
    <dbReference type="NCBI Taxonomy" id="1803916"/>
    <lineage>
        <taxon>Bacteria</taxon>
        <taxon>Pseudomonadati</taxon>
        <taxon>Bacteroidota</taxon>
        <taxon>Flavobacteriia</taxon>
        <taxon>Flavobacteriales</taxon>
        <taxon>Salibacteraceae</taxon>
        <taxon>Salibacter</taxon>
    </lineage>
</organism>
<dbReference type="InterPro" id="IPR029044">
    <property type="entry name" value="Nucleotide-diphossugar_trans"/>
</dbReference>
<dbReference type="GO" id="GO:0016740">
    <property type="term" value="F:transferase activity"/>
    <property type="evidence" value="ECO:0007669"/>
    <property type="project" value="UniProtKB-KW"/>
</dbReference>